<organism evidence="1 2">
    <name type="scientific">Actinopolymorpha singaporensis</name>
    <dbReference type="NCBI Taxonomy" id="117157"/>
    <lineage>
        <taxon>Bacteria</taxon>
        <taxon>Bacillati</taxon>
        <taxon>Actinomycetota</taxon>
        <taxon>Actinomycetes</taxon>
        <taxon>Propionibacteriales</taxon>
        <taxon>Actinopolymorphaceae</taxon>
        <taxon>Actinopolymorpha</taxon>
    </lineage>
</organism>
<evidence type="ECO:0000313" key="1">
    <source>
        <dbReference type="EMBL" id="SDT16926.1"/>
    </source>
</evidence>
<dbReference type="OrthoDB" id="9945088at2"/>
<evidence type="ECO:0000313" key="2">
    <source>
        <dbReference type="Proteomes" id="UP000198983"/>
    </source>
</evidence>
<accession>A0A1H1Y7E9</accession>
<dbReference type="EMBL" id="LT629732">
    <property type="protein sequence ID" value="SDT16926.1"/>
    <property type="molecule type" value="Genomic_DNA"/>
</dbReference>
<dbReference type="Proteomes" id="UP000198983">
    <property type="component" value="Chromosome I"/>
</dbReference>
<name>A0A1H1Y7E9_9ACTN</name>
<keyword evidence="2" id="KW-1185">Reference proteome</keyword>
<dbReference type="RefSeq" id="WP_092656235.1">
    <property type="nucleotide sequence ID" value="NZ_LT629732.1"/>
</dbReference>
<proteinExistence type="predicted"/>
<reference evidence="1 2" key="1">
    <citation type="submission" date="2016-10" db="EMBL/GenBank/DDBJ databases">
        <authorList>
            <person name="de Groot N.N."/>
        </authorList>
    </citation>
    <scope>NUCLEOTIDE SEQUENCE [LARGE SCALE GENOMIC DNA]</scope>
    <source>
        <strain evidence="1 2">DSM 22024</strain>
    </source>
</reference>
<sequence length="84" mass="9906">MIMHDRMLNDLAHARIADLHRAAEARQLARLTRKPRPCAPYRPPVRIPLQRGQVRPATARRPAPAWRRAVRLLSFLRVRRYVPR</sequence>
<gene>
    <name evidence="1" type="ORF">SAMN04489717_5317</name>
</gene>
<dbReference type="AlphaFoldDB" id="A0A1H1Y7E9"/>
<protein>
    <submittedName>
        <fullName evidence="1">Uncharacterized protein</fullName>
    </submittedName>
</protein>